<evidence type="ECO:0000256" key="2">
    <source>
        <dbReference type="SAM" id="Phobius"/>
    </source>
</evidence>
<dbReference type="Proteomes" id="UP000613740">
    <property type="component" value="Unassembled WGS sequence"/>
</dbReference>
<keyword evidence="4" id="KW-1185">Reference proteome</keyword>
<sequence>MVVTFPCLWNTDGTSSLCKKTMQGFHITVASAIAVLTAWLAGPLAAFTMEEGALRPIMIAITVTAVAVGALLDLITVIVLGSASFRMWESYASLDAAGIPGNHYRTEVHGLAVAVAVVSGLSIPLSPSLLMLFTRAVERYVDRRWPAGRIPHDDLSSGGKTAAEVLEEKQRRQHALAVASAPAGGGVRFSTDGAGGGGAGGGGGGAGGRSSGSGHGGAAPGAGAGTGPTQRSSRSATRGKDYRI</sequence>
<evidence type="ECO:0000313" key="4">
    <source>
        <dbReference type="Proteomes" id="UP000613740"/>
    </source>
</evidence>
<feature type="transmembrane region" description="Helical" evidence="2">
    <location>
        <begin position="25"/>
        <end position="47"/>
    </location>
</feature>
<proteinExistence type="predicted"/>
<accession>A0A835SWK9</accession>
<gene>
    <name evidence="3" type="ORF">HYH02_013387</name>
</gene>
<comment type="caution">
    <text evidence="3">The sequence shown here is derived from an EMBL/GenBank/DDBJ whole genome shotgun (WGS) entry which is preliminary data.</text>
</comment>
<keyword evidence="2" id="KW-0812">Transmembrane</keyword>
<keyword evidence="2" id="KW-1133">Transmembrane helix</keyword>
<dbReference type="AlphaFoldDB" id="A0A835SWK9"/>
<protein>
    <submittedName>
        <fullName evidence="3">Uncharacterized protein</fullName>
    </submittedName>
</protein>
<reference evidence="3" key="1">
    <citation type="journal article" date="2020" name="bioRxiv">
        <title>Comparative genomics of Chlamydomonas.</title>
        <authorList>
            <person name="Craig R.J."/>
            <person name="Hasan A.R."/>
            <person name="Ness R.W."/>
            <person name="Keightley P.D."/>
        </authorList>
    </citation>
    <scope>NUCLEOTIDE SEQUENCE</scope>
    <source>
        <strain evidence="3">CCAP 11/173</strain>
    </source>
</reference>
<feature type="region of interest" description="Disordered" evidence="1">
    <location>
        <begin position="187"/>
        <end position="244"/>
    </location>
</feature>
<feature type="compositionally biased region" description="Gly residues" evidence="1">
    <location>
        <begin position="187"/>
        <end position="226"/>
    </location>
</feature>
<organism evidence="3 4">
    <name type="scientific">Chlamydomonas schloesseri</name>
    <dbReference type="NCBI Taxonomy" id="2026947"/>
    <lineage>
        <taxon>Eukaryota</taxon>
        <taxon>Viridiplantae</taxon>
        <taxon>Chlorophyta</taxon>
        <taxon>core chlorophytes</taxon>
        <taxon>Chlorophyceae</taxon>
        <taxon>CS clade</taxon>
        <taxon>Chlamydomonadales</taxon>
        <taxon>Chlamydomonadaceae</taxon>
        <taxon>Chlamydomonas</taxon>
    </lineage>
</organism>
<keyword evidence="2" id="KW-0472">Membrane</keyword>
<dbReference type="EMBL" id="JAEHOD010000074">
    <property type="protein sequence ID" value="KAG2431253.1"/>
    <property type="molecule type" value="Genomic_DNA"/>
</dbReference>
<evidence type="ECO:0000256" key="1">
    <source>
        <dbReference type="SAM" id="MobiDB-lite"/>
    </source>
</evidence>
<dbReference type="OrthoDB" id="543957at2759"/>
<feature type="transmembrane region" description="Helical" evidence="2">
    <location>
        <begin position="59"/>
        <end position="88"/>
    </location>
</feature>
<evidence type="ECO:0000313" key="3">
    <source>
        <dbReference type="EMBL" id="KAG2431253.1"/>
    </source>
</evidence>
<name>A0A835SWK9_9CHLO</name>
<feature type="transmembrane region" description="Helical" evidence="2">
    <location>
        <begin position="108"/>
        <end position="134"/>
    </location>
</feature>